<proteinExistence type="predicted"/>
<dbReference type="OrthoDB" id="1060501at2"/>
<name>A0A3L7ZT91_PARDI</name>
<evidence type="ECO:0008006" key="3">
    <source>
        <dbReference type="Google" id="ProtNLM"/>
    </source>
</evidence>
<dbReference type="Proteomes" id="UP000278164">
    <property type="component" value="Unassembled WGS sequence"/>
</dbReference>
<dbReference type="InterPro" id="IPR017030">
    <property type="entry name" value="Vir_effector_SfrC"/>
</dbReference>
<accession>A0A3L7ZT91</accession>
<protein>
    <recommendedName>
        <fullName evidence="3">Virulence factor</fullName>
    </recommendedName>
</protein>
<organism evidence="1 2">
    <name type="scientific">Parabacteroides distasonis</name>
    <dbReference type="NCBI Taxonomy" id="823"/>
    <lineage>
        <taxon>Bacteria</taxon>
        <taxon>Pseudomonadati</taxon>
        <taxon>Bacteroidota</taxon>
        <taxon>Bacteroidia</taxon>
        <taxon>Bacteroidales</taxon>
        <taxon>Tannerellaceae</taxon>
        <taxon>Parabacteroides</taxon>
    </lineage>
</organism>
<comment type="caution">
    <text evidence="1">The sequence shown here is derived from an EMBL/GenBank/DDBJ whole genome shotgun (WGS) entry which is preliminary data.</text>
</comment>
<dbReference type="EMBL" id="RAYI01000019">
    <property type="protein sequence ID" value="RLT73230.1"/>
    <property type="molecule type" value="Genomic_DNA"/>
</dbReference>
<dbReference type="Pfam" id="PF10139">
    <property type="entry name" value="Virul_Fac"/>
    <property type="match status" value="1"/>
</dbReference>
<reference evidence="1 2" key="1">
    <citation type="submission" date="2018-09" db="EMBL/GenBank/DDBJ databases">
        <title>Murine metabolic-syndrome-specific gut microbial biobank.</title>
        <authorList>
            <person name="Liu C."/>
        </authorList>
    </citation>
    <scope>NUCLEOTIDE SEQUENCE [LARGE SCALE GENOMIC DNA]</scope>
    <source>
        <strain evidence="1 2">8-P5</strain>
    </source>
</reference>
<dbReference type="RefSeq" id="WP_121736250.1">
    <property type="nucleotide sequence ID" value="NZ_QXXG01000002.1"/>
</dbReference>
<sequence length="937" mass="107248">MIQNINSQIAEIERSIAWAKKFDKSTFPVEELKEYRRRLKKIANALSENCSAAAYGESQVGKSYLVSSLLSTAESPFVIVNNGKEYSFIDDLNPSGGNTSKTESTGVITRFTINNNNETMKDFIKIKNLSIADLLMLLIDSYYNDLKIDNNKILLHDAINTELLNIQYLWANKTTPIQTVLTEDDVKDICDYIAEVLGANAVNITHSNFRKIVAPKIQYVSSEHWVKIFSILWNKNEELSHLFSLLVNEYKKIQFETEIYVPFDAVLRDKGTLLKIEWLDSVCGLKHETETDVLVTDVYNAKGQLLSSNFNKSTLSALIAELTFVLPKQIAENRQFLNKIDLLDFPGARSREKFKEQEIGTVLPTILRRGKVAYLFNKYSRSLRISSVLFCHHNDQKNEPTLGETINDWIETNIGKTPEERTEDLTRTNGISPLFLIATKFNIELERTKNDASSNAELLSEHWKRFKTVLPEIIKPATWFDNWVTRGGLFRSEVFQSIYLLRDYYWSMKNQIFDGYNDKTKSPEVARHIYNDYPEYFDNLERSFLNNEFVKKHFANPKESWDEVSSLNCDGSKAIIRDLDAISSVLEAARREKYLNELKAMRDEMLAKLNTYYEPENKEENNARTRAIAGEIRRRLDSQIGKKPEIFGYIIDQLMTPVGDLRQIAYDIVILKTETPKDFNEVILIRTQAGVNPNEDKQLNIKRLCDYYACDITTLEKEFAENGFTVDDVISNECNIAATVADVVSNNILDYWAVFINKQVKGLEKYLPHSDEVAFMLQSLCKKLGVQKTISTKIDQYSRVFPDNDLPNAIADFASLTLNNFVSSVGRAYMTNEDIENIRSKAQSCNLSIDLSPEASDIKHTQISVYDALQAFDDASDPTSVSIRTLMKLPFWDNFQRWKNLLIIGLLYSADISHSDPIANADIKDIIDKCKALYTNI</sequence>
<dbReference type="AlphaFoldDB" id="A0A3L7ZT91"/>
<evidence type="ECO:0000313" key="1">
    <source>
        <dbReference type="EMBL" id="RLT73230.1"/>
    </source>
</evidence>
<evidence type="ECO:0000313" key="2">
    <source>
        <dbReference type="Proteomes" id="UP000278164"/>
    </source>
</evidence>
<gene>
    <name evidence="1" type="ORF">D7V78_11005</name>
</gene>